<evidence type="ECO:0000256" key="2">
    <source>
        <dbReference type="ARBA" id="ARBA00007983"/>
    </source>
</evidence>
<evidence type="ECO:0000256" key="8">
    <source>
        <dbReference type="PIRSR" id="PIRSR600269-51"/>
    </source>
</evidence>
<dbReference type="GO" id="GO:0009308">
    <property type="term" value="P:amine metabolic process"/>
    <property type="evidence" value="ECO:0007669"/>
    <property type="project" value="UniProtKB-UniRule"/>
</dbReference>
<feature type="domain" description="Copper amine oxidase catalytic" evidence="11">
    <location>
        <begin position="293"/>
        <end position="692"/>
    </location>
</feature>
<dbReference type="GO" id="GO:0008131">
    <property type="term" value="F:primary methylamine oxidase activity"/>
    <property type="evidence" value="ECO:0007669"/>
    <property type="project" value="InterPro"/>
</dbReference>
<dbReference type="InterPro" id="IPR049948">
    <property type="entry name" value="Cu_Am_ox_TPQ-bd"/>
</dbReference>
<comment type="similarity">
    <text evidence="2 9">Belongs to the copper/topaquinone oxidase family.</text>
</comment>
<evidence type="ECO:0000256" key="6">
    <source>
        <dbReference type="ARBA" id="ARBA00023008"/>
    </source>
</evidence>
<keyword evidence="4 7" id="KW-0801">TPQ</keyword>
<evidence type="ECO:0000256" key="9">
    <source>
        <dbReference type="RuleBase" id="RU000672"/>
    </source>
</evidence>
<proteinExistence type="inferred from homology"/>
<dbReference type="AlphaFoldDB" id="A0A4T0MBI1"/>
<dbReference type="InterPro" id="IPR000269">
    <property type="entry name" value="Cu_amine_oxidase"/>
</dbReference>
<evidence type="ECO:0000256" key="4">
    <source>
        <dbReference type="ARBA" id="ARBA00022772"/>
    </source>
</evidence>
<feature type="signal peptide" evidence="10">
    <location>
        <begin position="1"/>
        <end position="17"/>
    </location>
</feature>
<dbReference type="PRINTS" id="PR00766">
    <property type="entry name" value="CUDAOXIDASE"/>
</dbReference>
<comment type="PTM">
    <text evidence="8 9">Topaquinone (TPQ) is generated by copper-dependent autoxidation of a specific tyrosyl residue.</text>
</comment>
<keyword evidence="5 9" id="KW-0560">Oxidoreductase</keyword>
<protein>
    <recommendedName>
        <fullName evidence="9">Amine oxidase</fullName>
        <ecNumber evidence="9">1.4.3.-</ecNumber>
    </recommendedName>
</protein>
<dbReference type="Proteomes" id="UP000310685">
    <property type="component" value="Unassembled WGS sequence"/>
</dbReference>
<evidence type="ECO:0000256" key="7">
    <source>
        <dbReference type="PIRSR" id="PIRSR600269-50"/>
    </source>
</evidence>
<dbReference type="Gene3D" id="3.10.450.40">
    <property type="match status" value="2"/>
</dbReference>
<keyword evidence="3 9" id="KW-0479">Metal-binding</keyword>
<dbReference type="SUPFAM" id="SSF54416">
    <property type="entry name" value="Amine oxidase N-terminal region"/>
    <property type="match status" value="2"/>
</dbReference>
<dbReference type="PANTHER" id="PTHR10638:SF20">
    <property type="entry name" value="AMINE OXIDASE"/>
    <property type="match status" value="1"/>
</dbReference>
<dbReference type="PROSITE" id="PS01164">
    <property type="entry name" value="COPPER_AMINE_OXID_1"/>
    <property type="match status" value="1"/>
</dbReference>
<feature type="active site" description="Schiff-base intermediate with substrate; via topaquinone" evidence="7">
    <location>
        <position position="447"/>
    </location>
</feature>
<evidence type="ECO:0000259" key="11">
    <source>
        <dbReference type="Pfam" id="PF01179"/>
    </source>
</evidence>
<comment type="caution">
    <text evidence="13">The sequence shown here is derived from an EMBL/GenBank/DDBJ whole genome shotgun (WGS) entry which is preliminary data.</text>
</comment>
<reference evidence="13 14" key="1">
    <citation type="submission" date="2019-03" db="EMBL/GenBank/DDBJ databases">
        <title>Sequencing 25 genomes of Wallemia mellicola.</title>
        <authorList>
            <person name="Gostincar C."/>
        </authorList>
    </citation>
    <scope>NUCLEOTIDE SEQUENCE [LARGE SCALE GENOMIC DNA]</scope>
    <source>
        <strain evidence="13 14">EXF-6152</strain>
    </source>
</reference>
<organism evidence="13 14">
    <name type="scientific">Wallemia mellicola</name>
    <dbReference type="NCBI Taxonomy" id="1708541"/>
    <lineage>
        <taxon>Eukaryota</taxon>
        <taxon>Fungi</taxon>
        <taxon>Dikarya</taxon>
        <taxon>Basidiomycota</taxon>
        <taxon>Wallemiomycotina</taxon>
        <taxon>Wallemiomycetes</taxon>
        <taxon>Wallemiales</taxon>
        <taxon>Wallemiaceae</taxon>
        <taxon>Wallemia</taxon>
    </lineage>
</organism>
<evidence type="ECO:0000313" key="14">
    <source>
        <dbReference type="Proteomes" id="UP000310685"/>
    </source>
</evidence>
<comment type="cofactor">
    <cofactor evidence="1">
        <name>Cu cation</name>
        <dbReference type="ChEBI" id="CHEBI:23378"/>
    </cofactor>
</comment>
<feature type="modified residue" description="2',4',5'-topaquinone" evidence="8">
    <location>
        <position position="447"/>
    </location>
</feature>
<evidence type="ECO:0000259" key="12">
    <source>
        <dbReference type="Pfam" id="PF09248"/>
    </source>
</evidence>
<sequence>MKFLGLVLVGVASTAIASFCPAFSHYEEVKSKENPFNQLSSDEFSKAYQVIYDKFNLTSLEDAGPTDNYVEMLTLNPPKKYETLGYLNDDGDKPDRYAKVLIAHGVDSDPTIKTYTVGPLNGDDNEIQVHTTNASPIPFNSRRTKAHKDKMLEKVFIYYALAPIGSIIEDLLGKPWNLEEYMYLDQRANLDGDKRLRWLELSQKPDDSAFWGGFTGFHVLFDFTGQKFSDWKVLKVVYDDKVWRGLEDFKNDYDNGKIAKTLPQFTEKQLDHWTRRRPDVPVRDLENRTTPTSLSKDGLRYRLDEEENYVSWLNWGFFFSHNPETGISIHDLKFNDRRIAYEISLQEAVSHYSSNSPTNANSALLDRGIGLGEKLTPLMKGYDCAEEATYLSTRNWNGTHDVVTPNTVCIFEMPLLQPISRHYGLEDASANKASKLVIRSISTPGNYDYLIDYALFPDGTIEVSAAASGYLLQSHISKGGDDFGTRVSETTAGNVHDHVILFKFDLDILGESNTLVEKSIDVEERKFFWQDDDEEGYESKIIKSRNIEQEKAMNWPYNYDRWLLLSNLDKRTSLGYNPAYRIMPSTSVIHDTPGTQSRMKRNAVFSREHVYVTKYNEDEESASSVYNMILPNDPPVDFSTFLNNEDIVQEDLVLWANVGMHHLPRASDVPTTLFLETKSGIMLSPFNYGDEEFSRDLTNAIYATIDNVTDEITSVEVYNNADNCGIDPFSA</sequence>
<dbReference type="InterPro" id="IPR015798">
    <property type="entry name" value="Cu_amine_oxidase_C"/>
</dbReference>
<feature type="active site" description="Proton acceptor" evidence="7">
    <location>
        <position position="366"/>
    </location>
</feature>
<dbReference type="Pfam" id="PF01179">
    <property type="entry name" value="Cu_amine_oxid"/>
    <property type="match status" value="1"/>
</dbReference>
<name>A0A4T0MBI1_9BASI</name>
<feature type="chain" id="PRO_5020589388" description="Amine oxidase" evidence="10">
    <location>
        <begin position="18"/>
        <end position="731"/>
    </location>
</feature>
<evidence type="ECO:0000256" key="5">
    <source>
        <dbReference type="ARBA" id="ARBA00023002"/>
    </source>
</evidence>
<evidence type="ECO:0000256" key="1">
    <source>
        <dbReference type="ARBA" id="ARBA00001935"/>
    </source>
</evidence>
<dbReference type="GO" id="GO:0005886">
    <property type="term" value="C:plasma membrane"/>
    <property type="evidence" value="ECO:0007669"/>
    <property type="project" value="TreeGrafter"/>
</dbReference>
<dbReference type="GO" id="GO:0048038">
    <property type="term" value="F:quinone binding"/>
    <property type="evidence" value="ECO:0007669"/>
    <property type="project" value="InterPro"/>
</dbReference>
<dbReference type="InterPro" id="IPR016182">
    <property type="entry name" value="Cu_amine_oxidase_N-reg"/>
</dbReference>
<evidence type="ECO:0000256" key="10">
    <source>
        <dbReference type="SAM" id="SignalP"/>
    </source>
</evidence>
<accession>A0A4T0MBI1</accession>
<feature type="domain" description="DUF1965" evidence="12">
    <location>
        <begin position="215"/>
        <end position="266"/>
    </location>
</feature>
<gene>
    <name evidence="13" type="ORF">E3Q22_01902</name>
</gene>
<dbReference type="GO" id="GO:0005507">
    <property type="term" value="F:copper ion binding"/>
    <property type="evidence" value="ECO:0007669"/>
    <property type="project" value="InterPro"/>
</dbReference>
<dbReference type="InterPro" id="IPR015328">
    <property type="entry name" value="DUF1965"/>
</dbReference>
<evidence type="ECO:0000256" key="3">
    <source>
        <dbReference type="ARBA" id="ARBA00022723"/>
    </source>
</evidence>
<comment type="cofactor">
    <cofactor evidence="9">
        <name>Cu cation</name>
        <dbReference type="ChEBI" id="CHEBI:23378"/>
    </cofactor>
    <text evidence="9">Contains 1 topaquinone per subunit.</text>
</comment>
<keyword evidence="6 9" id="KW-0186">Copper</keyword>
<keyword evidence="10" id="KW-0732">Signal</keyword>
<dbReference type="Gene3D" id="2.70.98.20">
    <property type="entry name" value="Copper amine oxidase, catalytic domain"/>
    <property type="match status" value="1"/>
</dbReference>
<dbReference type="SUPFAM" id="SSF49998">
    <property type="entry name" value="Amine oxidase catalytic domain"/>
    <property type="match status" value="1"/>
</dbReference>
<evidence type="ECO:0000313" key="13">
    <source>
        <dbReference type="EMBL" id="TIB80383.1"/>
    </source>
</evidence>
<dbReference type="InterPro" id="IPR036460">
    <property type="entry name" value="Cu_amine_oxidase_C_sf"/>
</dbReference>
<dbReference type="EMBL" id="SPRC01000016">
    <property type="protein sequence ID" value="TIB80383.1"/>
    <property type="molecule type" value="Genomic_DNA"/>
</dbReference>
<dbReference type="EC" id="1.4.3.-" evidence="9"/>
<dbReference type="PANTHER" id="PTHR10638">
    <property type="entry name" value="COPPER AMINE OXIDASE"/>
    <property type="match status" value="1"/>
</dbReference>
<dbReference type="Pfam" id="PF09248">
    <property type="entry name" value="DUF1965"/>
    <property type="match status" value="1"/>
</dbReference>